<evidence type="ECO:0000313" key="5">
    <source>
        <dbReference type="Proteomes" id="UP001159363"/>
    </source>
</evidence>
<dbReference type="InterPro" id="IPR029058">
    <property type="entry name" value="AB_hydrolase_fold"/>
</dbReference>
<dbReference type="InterPro" id="IPR002018">
    <property type="entry name" value="CarbesteraseB"/>
</dbReference>
<dbReference type="Gene3D" id="3.40.50.1820">
    <property type="entry name" value="alpha/beta hydrolase"/>
    <property type="match status" value="2"/>
</dbReference>
<protein>
    <recommendedName>
        <fullName evidence="3">Carboxylesterase type B domain-containing protein</fullName>
    </recommendedName>
</protein>
<accession>A0ABQ9GSG9</accession>
<dbReference type="InterPro" id="IPR051093">
    <property type="entry name" value="Neuroligin/BSAL"/>
</dbReference>
<keyword evidence="5" id="KW-1185">Reference proteome</keyword>
<name>A0ABQ9GSG9_9NEOP</name>
<evidence type="ECO:0000256" key="2">
    <source>
        <dbReference type="ARBA" id="ARBA00023180"/>
    </source>
</evidence>
<reference evidence="4 5" key="1">
    <citation type="submission" date="2023-02" db="EMBL/GenBank/DDBJ databases">
        <title>LHISI_Scaffold_Assembly.</title>
        <authorList>
            <person name="Stuart O.P."/>
            <person name="Cleave R."/>
            <person name="Magrath M.J.L."/>
            <person name="Mikheyev A.S."/>
        </authorList>
    </citation>
    <scope>NUCLEOTIDE SEQUENCE [LARGE SCALE GENOMIC DNA]</scope>
    <source>
        <strain evidence="4">Daus_M_001</strain>
        <tissue evidence="4">Leg muscle</tissue>
    </source>
</reference>
<evidence type="ECO:0000256" key="1">
    <source>
        <dbReference type="ARBA" id="ARBA00005964"/>
    </source>
</evidence>
<dbReference type="Pfam" id="PF00135">
    <property type="entry name" value="COesterase"/>
    <property type="match status" value="1"/>
</dbReference>
<organism evidence="4 5">
    <name type="scientific">Dryococelus australis</name>
    <dbReference type="NCBI Taxonomy" id="614101"/>
    <lineage>
        <taxon>Eukaryota</taxon>
        <taxon>Metazoa</taxon>
        <taxon>Ecdysozoa</taxon>
        <taxon>Arthropoda</taxon>
        <taxon>Hexapoda</taxon>
        <taxon>Insecta</taxon>
        <taxon>Pterygota</taxon>
        <taxon>Neoptera</taxon>
        <taxon>Polyneoptera</taxon>
        <taxon>Phasmatodea</taxon>
        <taxon>Verophasmatodea</taxon>
        <taxon>Anareolatae</taxon>
        <taxon>Phasmatidae</taxon>
        <taxon>Eurycanthinae</taxon>
        <taxon>Dryococelus</taxon>
    </lineage>
</organism>
<evidence type="ECO:0000259" key="3">
    <source>
        <dbReference type="Pfam" id="PF00135"/>
    </source>
</evidence>
<proteinExistence type="inferred from homology"/>
<evidence type="ECO:0000313" key="4">
    <source>
        <dbReference type="EMBL" id="KAJ8874973.1"/>
    </source>
</evidence>
<dbReference type="EMBL" id="JARBHB010000009">
    <property type="protein sequence ID" value="KAJ8874973.1"/>
    <property type="molecule type" value="Genomic_DNA"/>
</dbReference>
<dbReference type="SUPFAM" id="SSF53474">
    <property type="entry name" value="alpha/beta-Hydrolases"/>
    <property type="match status" value="2"/>
</dbReference>
<comment type="caution">
    <text evidence="4">The sequence shown here is derived from an EMBL/GenBank/DDBJ whole genome shotgun (WGS) entry which is preliminary data.</text>
</comment>
<gene>
    <name evidence="4" type="ORF">PR048_022863</name>
</gene>
<comment type="similarity">
    <text evidence="1">Belongs to the type-B carboxylesterase/lipase family.</text>
</comment>
<feature type="domain" description="Carboxylesterase type B" evidence="3">
    <location>
        <begin position="49"/>
        <end position="135"/>
    </location>
</feature>
<keyword evidence="2" id="KW-0325">Glycoprotein</keyword>
<sequence length="583" mass="64461">MVTSCSSSSWKAEIPFSKPGIKTNWEFPTFIDLNQRSSRDTTKWLHAGVSGLFQRAILMSGSPLSSWAVVEDPVSYALQLARLVNCSVPDDLPRHHDKLVDCLRAVPLEELLSADVRPPSYLAAFGPSVDGVVVATDLRRSVCISASSYLSPHLPTTLPIFLPPPHLPNPILIFLIPSPYFYSHPHLPTPINSGWVMDEGWVRGGVPRPTSRSGDTPAIGVPPCLDLVKHEWKYSLPHPTPAFSGSASSATLTDKHVVYSAQLCACRSDNHLIRALHKPCFAIWSGEQRGERRGEQRGEAERKEVYNWFNSVTFRLFAHLAIHSGAESREGNGAVSKEVKRRGRRCNNWFNSVTFRLFAHLAVHSGAARREGNGARFSRFPPALAFRRCSIPRWPNISPVYSRVHAVMASADVCREMLTNPKVVFGPLARAGAATGGGKEKRGGGEAALATLAALAGTNRCDLLFGVVTGEALWRFSSAEVQSGFEGAKRDRMLRTYVRNTYSFHVPEIFFTLVNEYTDWERTVLHPVNTRDATAAALGDAEFVAPLVQLGDVLSYRVNPAASSSKHYFYVFDYQTRDSDYPR</sequence>
<dbReference type="PANTHER" id="PTHR43903">
    <property type="entry name" value="NEUROLIGIN"/>
    <property type="match status" value="1"/>
</dbReference>
<dbReference type="Proteomes" id="UP001159363">
    <property type="component" value="Chromosome 8"/>
</dbReference>